<proteinExistence type="predicted"/>
<evidence type="ECO:0000313" key="3">
    <source>
        <dbReference type="Proteomes" id="UP000324222"/>
    </source>
</evidence>
<reference evidence="2 3" key="1">
    <citation type="submission" date="2019-05" db="EMBL/GenBank/DDBJ databases">
        <title>Another draft genome of Portunus trituberculatus and its Hox gene families provides insights of decapod evolution.</title>
        <authorList>
            <person name="Jeong J.-H."/>
            <person name="Song I."/>
            <person name="Kim S."/>
            <person name="Choi T."/>
            <person name="Kim D."/>
            <person name="Ryu S."/>
            <person name="Kim W."/>
        </authorList>
    </citation>
    <scope>NUCLEOTIDE SEQUENCE [LARGE SCALE GENOMIC DNA]</scope>
    <source>
        <tissue evidence="2">Muscle</tissue>
    </source>
</reference>
<comment type="caution">
    <text evidence="2">The sequence shown here is derived from an EMBL/GenBank/DDBJ whole genome shotgun (WGS) entry which is preliminary data.</text>
</comment>
<accession>A0A5B7EFA9</accession>
<evidence type="ECO:0000256" key="1">
    <source>
        <dbReference type="SAM" id="SignalP"/>
    </source>
</evidence>
<sequence>MRSWNQVWFGSVGVILYVCTGSPKAEVPLPDGTTAITSGSEVELFSQSFANNTTLDDSWLEQKDEVLFSVQEMLVEHENKD</sequence>
<keyword evidence="3" id="KW-1185">Reference proteome</keyword>
<evidence type="ECO:0000313" key="2">
    <source>
        <dbReference type="EMBL" id="MPC32027.1"/>
    </source>
</evidence>
<name>A0A5B7EFA9_PORTR</name>
<dbReference type="Proteomes" id="UP000324222">
    <property type="component" value="Unassembled WGS sequence"/>
</dbReference>
<feature type="signal peptide" evidence="1">
    <location>
        <begin position="1"/>
        <end position="25"/>
    </location>
</feature>
<organism evidence="2 3">
    <name type="scientific">Portunus trituberculatus</name>
    <name type="common">Swimming crab</name>
    <name type="synonym">Neptunus trituberculatus</name>
    <dbReference type="NCBI Taxonomy" id="210409"/>
    <lineage>
        <taxon>Eukaryota</taxon>
        <taxon>Metazoa</taxon>
        <taxon>Ecdysozoa</taxon>
        <taxon>Arthropoda</taxon>
        <taxon>Crustacea</taxon>
        <taxon>Multicrustacea</taxon>
        <taxon>Malacostraca</taxon>
        <taxon>Eumalacostraca</taxon>
        <taxon>Eucarida</taxon>
        <taxon>Decapoda</taxon>
        <taxon>Pleocyemata</taxon>
        <taxon>Brachyura</taxon>
        <taxon>Eubrachyura</taxon>
        <taxon>Portunoidea</taxon>
        <taxon>Portunidae</taxon>
        <taxon>Portuninae</taxon>
        <taxon>Portunus</taxon>
    </lineage>
</organism>
<dbReference type="AlphaFoldDB" id="A0A5B7EFA9"/>
<keyword evidence="1" id="KW-0732">Signal</keyword>
<dbReference type="EMBL" id="VSRR010002547">
    <property type="protein sequence ID" value="MPC32027.1"/>
    <property type="molecule type" value="Genomic_DNA"/>
</dbReference>
<gene>
    <name evidence="2" type="ORF">E2C01_025330</name>
</gene>
<protein>
    <submittedName>
        <fullName evidence="2">Uncharacterized protein</fullName>
    </submittedName>
</protein>
<feature type="chain" id="PRO_5023096811" evidence="1">
    <location>
        <begin position="26"/>
        <end position="81"/>
    </location>
</feature>